<keyword evidence="1" id="KW-0238">DNA-binding</keyword>
<dbReference type="Pfam" id="PF00589">
    <property type="entry name" value="Phage_integrase"/>
    <property type="match status" value="1"/>
</dbReference>
<dbReference type="EMBL" id="JAPWTJ010000537">
    <property type="protein sequence ID" value="KAJ8977521.1"/>
    <property type="molecule type" value="Genomic_DNA"/>
</dbReference>
<feature type="region of interest" description="Disordered" evidence="3">
    <location>
        <begin position="1"/>
        <end position="22"/>
    </location>
</feature>
<dbReference type="Gene3D" id="1.10.443.10">
    <property type="entry name" value="Intergrase catalytic core"/>
    <property type="match status" value="1"/>
</dbReference>
<dbReference type="PANTHER" id="PTHR33050">
    <property type="entry name" value="REVERSE TRANSCRIPTASE DOMAIN-CONTAINING PROTEIN"/>
    <property type="match status" value="1"/>
</dbReference>
<dbReference type="InterPro" id="IPR013762">
    <property type="entry name" value="Integrase-like_cat_sf"/>
</dbReference>
<keyword evidence="6" id="KW-1185">Reference proteome</keyword>
<dbReference type="Gene3D" id="1.10.150.130">
    <property type="match status" value="1"/>
</dbReference>
<name>A0ABQ9JH34_9CUCU</name>
<evidence type="ECO:0000256" key="1">
    <source>
        <dbReference type="ARBA" id="ARBA00023125"/>
    </source>
</evidence>
<protein>
    <recommendedName>
        <fullName evidence="4">Tyr recombinase domain-containing protein</fullName>
    </recommendedName>
</protein>
<evidence type="ECO:0000313" key="6">
    <source>
        <dbReference type="Proteomes" id="UP001162164"/>
    </source>
</evidence>
<dbReference type="InterPro" id="IPR052055">
    <property type="entry name" value="Hepadnavirus_pol/RT"/>
</dbReference>
<dbReference type="PANTHER" id="PTHR33050:SF7">
    <property type="entry name" value="RIBONUCLEASE H"/>
    <property type="match status" value="1"/>
</dbReference>
<feature type="region of interest" description="Disordered" evidence="3">
    <location>
        <begin position="268"/>
        <end position="303"/>
    </location>
</feature>
<dbReference type="SUPFAM" id="SSF56349">
    <property type="entry name" value="DNA breaking-rejoining enzymes"/>
    <property type="match status" value="1"/>
</dbReference>
<dbReference type="PROSITE" id="PS51898">
    <property type="entry name" value="TYR_RECOMBINASE"/>
    <property type="match status" value="1"/>
</dbReference>
<feature type="compositionally biased region" description="Basic and acidic residues" evidence="3">
    <location>
        <begin position="68"/>
        <end position="86"/>
    </location>
</feature>
<feature type="domain" description="Tyr recombinase" evidence="4">
    <location>
        <begin position="925"/>
        <end position="1121"/>
    </location>
</feature>
<feature type="compositionally biased region" description="Basic residues" evidence="3">
    <location>
        <begin position="1"/>
        <end position="14"/>
    </location>
</feature>
<feature type="region of interest" description="Disordered" evidence="3">
    <location>
        <begin position="40"/>
        <end position="93"/>
    </location>
</feature>
<sequence length="1123" mass="128567">MSKRPISSRKRGRSPSRDRSVNGIYKLLKKIDCRLSAVERKQSKKQRARYNISDTDSESVTSASIRSRSRESSTERGRRLSSRDASETPTNEALDVQRLQEDILTILGSDQESKKSFSDPIQIDVARRWSHILTSGLDDTVQKALLEKYLPQRTVKIAVADSVIRRDTRLVALQQQVAASMSALGMVVTTLLSDPEANRDHIQQLSDAGRLLANIHHLESVSRRELIALNLNKNLKDTLTNTPISDLLFGTDLDNRLRAKKDLEKSGEQLKITKKANRPIAQASTSKSKPPITEIRSPEGGSRSIGLLRYQPAGSHNKLQEGIRKSLPKRPAASQLLEKPVSTPCGRLKYFIRHWRKLQVNRKILLYIKGLKIPFLKTPCQTVIPQENRWSQKEMSIIDQLVTKLLQGGAISPVDSCTGQFVSKIFTVPKPDGRYRLILNLKKLNYFVENSNFIPNQECTFLGFVYNSMSMTVSLPREKQTRMLTLLRHFSQISECTIREFAKFIGTLVMDGYTQKIFERQKYLALQQSNNNYDAKIRISKNLLNDIAWFIKTIPTAFHHMQITSFHLELFTDASRSGWGAFCRGKSTYGFWSTSEKEFHINYLELLALYFGLRCFASDFLNCNILCRVDNTTAVASVNRMGSVRFPTLNKITRRIWRWCEKRNIFLFASYINSKDNIEADVASRQVDKETEWSLSYYSFQKIVDTFGRPHIDLFASRLNKKCDIFISWMRDPEAFAVDAFTVNWGDKRFYAFPPFSMITRMFQKIIEDRAEGIVVVPCWASQPWYPIFKSLLVGDVVIFKPNRSLLSFNRTPHPLWQNLSLDKCQRFLRNWCQSSLSSITPGTLRQYNSGLKLWWEFCSTLNINPFLVRVTNVLEFLTIRFKNGASYGTLNSYRSAIAQIAGPDLGQDFRLKRFFKGIFGLRQPLPRYENTWDPGIVINYIRSLDNDFISLELLTQKLASLLALATGQRVQTLGLIEINNILVHIDRIEIKISRRIKTSAPKRSQPFLTLPFFHCGSTNKTKNLRGTCTFLFLTYRKPFHRATTQSISRWIKIILAKSGLDTSIFKAQSTRHASTSAAARKGINLDSIRLAAGWTKNSETFARFYNRPLVCNEQFANSVLSS</sequence>
<accession>A0ABQ9JH34</accession>
<dbReference type="InterPro" id="IPR002104">
    <property type="entry name" value="Integrase_catalytic"/>
</dbReference>
<dbReference type="SUPFAM" id="SSF47823">
    <property type="entry name" value="lambda integrase-like, N-terminal domain"/>
    <property type="match status" value="1"/>
</dbReference>
<evidence type="ECO:0000259" key="4">
    <source>
        <dbReference type="PROSITE" id="PS51898"/>
    </source>
</evidence>
<dbReference type="Proteomes" id="UP001162164">
    <property type="component" value="Unassembled WGS sequence"/>
</dbReference>
<gene>
    <name evidence="5" type="ORF">NQ317_003028</name>
</gene>
<evidence type="ECO:0000256" key="2">
    <source>
        <dbReference type="ARBA" id="ARBA00023172"/>
    </source>
</evidence>
<dbReference type="InterPro" id="IPR010998">
    <property type="entry name" value="Integrase_recombinase_N"/>
</dbReference>
<evidence type="ECO:0000256" key="3">
    <source>
        <dbReference type="SAM" id="MobiDB-lite"/>
    </source>
</evidence>
<comment type="caution">
    <text evidence="5">The sequence shown here is derived from an EMBL/GenBank/DDBJ whole genome shotgun (WGS) entry which is preliminary data.</text>
</comment>
<reference evidence="5" key="1">
    <citation type="journal article" date="2023" name="Insect Mol. Biol.">
        <title>Genome sequencing provides insights into the evolution of gene families encoding plant cell wall-degrading enzymes in longhorned beetles.</title>
        <authorList>
            <person name="Shin N.R."/>
            <person name="Okamura Y."/>
            <person name="Kirsch R."/>
            <person name="Pauchet Y."/>
        </authorList>
    </citation>
    <scope>NUCLEOTIDE SEQUENCE</scope>
    <source>
        <strain evidence="5">MMC_N1</strain>
    </source>
</reference>
<dbReference type="CDD" id="cd09275">
    <property type="entry name" value="RNase_HI_RT_DIRS1"/>
    <property type="match status" value="1"/>
</dbReference>
<dbReference type="SUPFAM" id="SSF56672">
    <property type="entry name" value="DNA/RNA polymerases"/>
    <property type="match status" value="1"/>
</dbReference>
<dbReference type="Gene3D" id="3.10.10.10">
    <property type="entry name" value="HIV Type 1 Reverse Transcriptase, subunit A, domain 1"/>
    <property type="match status" value="1"/>
</dbReference>
<dbReference type="InterPro" id="IPR043502">
    <property type="entry name" value="DNA/RNA_pol_sf"/>
</dbReference>
<proteinExistence type="predicted"/>
<feature type="compositionally biased region" description="Polar residues" evidence="3">
    <location>
        <begin position="52"/>
        <end position="61"/>
    </location>
</feature>
<evidence type="ECO:0000313" key="5">
    <source>
        <dbReference type="EMBL" id="KAJ8977521.1"/>
    </source>
</evidence>
<dbReference type="InterPro" id="IPR011010">
    <property type="entry name" value="DNA_brk_join_enz"/>
</dbReference>
<organism evidence="5 6">
    <name type="scientific">Molorchus minor</name>
    <dbReference type="NCBI Taxonomy" id="1323400"/>
    <lineage>
        <taxon>Eukaryota</taxon>
        <taxon>Metazoa</taxon>
        <taxon>Ecdysozoa</taxon>
        <taxon>Arthropoda</taxon>
        <taxon>Hexapoda</taxon>
        <taxon>Insecta</taxon>
        <taxon>Pterygota</taxon>
        <taxon>Neoptera</taxon>
        <taxon>Endopterygota</taxon>
        <taxon>Coleoptera</taxon>
        <taxon>Polyphaga</taxon>
        <taxon>Cucujiformia</taxon>
        <taxon>Chrysomeloidea</taxon>
        <taxon>Cerambycidae</taxon>
        <taxon>Lamiinae</taxon>
        <taxon>Monochamini</taxon>
        <taxon>Molorchus</taxon>
    </lineage>
</organism>
<keyword evidence="2" id="KW-0233">DNA recombination</keyword>